<keyword evidence="3" id="KW-1185">Reference proteome</keyword>
<keyword evidence="1" id="KW-0472">Membrane</keyword>
<accession>A0A1R2B8T8</accession>
<name>A0A1R2B8T8_9CILI</name>
<reference evidence="2 3" key="1">
    <citation type="submission" date="2016-11" db="EMBL/GenBank/DDBJ databases">
        <title>The macronuclear genome of Stentor coeruleus: a giant cell with tiny introns.</title>
        <authorList>
            <person name="Slabodnick M."/>
            <person name="Ruby J.G."/>
            <person name="Reiff S.B."/>
            <person name="Swart E.C."/>
            <person name="Gosai S."/>
            <person name="Prabakaran S."/>
            <person name="Witkowska E."/>
            <person name="Larue G.E."/>
            <person name="Fisher S."/>
            <person name="Freeman R.M."/>
            <person name="Gunawardena J."/>
            <person name="Chu W."/>
            <person name="Stover N.A."/>
            <person name="Gregory B.D."/>
            <person name="Nowacki M."/>
            <person name="Derisi J."/>
            <person name="Roy S.W."/>
            <person name="Marshall W.F."/>
            <person name="Sood P."/>
        </authorList>
    </citation>
    <scope>NUCLEOTIDE SEQUENCE [LARGE SCALE GENOMIC DNA]</scope>
    <source>
        <strain evidence="2">WM001</strain>
    </source>
</reference>
<evidence type="ECO:0000313" key="2">
    <source>
        <dbReference type="EMBL" id="OMJ73167.1"/>
    </source>
</evidence>
<dbReference type="EMBL" id="MPUH01000841">
    <property type="protein sequence ID" value="OMJ73167.1"/>
    <property type="molecule type" value="Genomic_DNA"/>
</dbReference>
<comment type="caution">
    <text evidence="2">The sequence shown here is derived from an EMBL/GenBank/DDBJ whole genome shotgun (WGS) entry which is preliminary data.</text>
</comment>
<proteinExistence type="predicted"/>
<dbReference type="AlphaFoldDB" id="A0A1R2B8T8"/>
<organism evidence="2 3">
    <name type="scientific">Stentor coeruleus</name>
    <dbReference type="NCBI Taxonomy" id="5963"/>
    <lineage>
        <taxon>Eukaryota</taxon>
        <taxon>Sar</taxon>
        <taxon>Alveolata</taxon>
        <taxon>Ciliophora</taxon>
        <taxon>Postciliodesmatophora</taxon>
        <taxon>Heterotrichea</taxon>
        <taxon>Heterotrichida</taxon>
        <taxon>Stentoridae</taxon>
        <taxon>Stentor</taxon>
    </lineage>
</organism>
<evidence type="ECO:0000256" key="1">
    <source>
        <dbReference type="SAM" id="Phobius"/>
    </source>
</evidence>
<feature type="transmembrane region" description="Helical" evidence="1">
    <location>
        <begin position="89"/>
        <end position="110"/>
    </location>
</feature>
<sequence>MNYFENHRKKLEESKKAEGRFRNFCINVYENNSLSLEPSEKIHFESLREIELNDYTFRKRVFWPLWGLSFLLFDQIITMPSSKSNKSRLLFNIMVGTPFVTASVMGLVFYRDKIESQVYALTLCDKYKSCDENKEDYI</sequence>
<keyword evidence="1" id="KW-1133">Transmembrane helix</keyword>
<evidence type="ECO:0000313" key="3">
    <source>
        <dbReference type="Proteomes" id="UP000187209"/>
    </source>
</evidence>
<keyword evidence="1" id="KW-0812">Transmembrane</keyword>
<feature type="transmembrane region" description="Helical" evidence="1">
    <location>
        <begin position="61"/>
        <end position="77"/>
    </location>
</feature>
<dbReference type="Proteomes" id="UP000187209">
    <property type="component" value="Unassembled WGS sequence"/>
</dbReference>
<gene>
    <name evidence="2" type="ORF">SteCoe_28204</name>
</gene>
<protein>
    <submittedName>
        <fullName evidence="2">Uncharacterized protein</fullName>
    </submittedName>
</protein>